<keyword evidence="4 10" id="KW-0349">Heme</keyword>
<keyword evidence="8 10" id="KW-0411">Iron-sulfur</keyword>
<dbReference type="SFLD" id="SFLDF00562">
    <property type="entry name" value="HemN-like__clustered_with_heat"/>
    <property type="match status" value="1"/>
</dbReference>
<dbReference type="EMBL" id="WIRE01000001">
    <property type="protein sequence ID" value="MQX52405.1"/>
    <property type="molecule type" value="Genomic_DNA"/>
</dbReference>
<reference evidence="12 13" key="1">
    <citation type="submission" date="2019-10" db="EMBL/GenBank/DDBJ databases">
        <title>Alcanivorax sp.PA15-N-34 draft genome sequence.</title>
        <authorList>
            <person name="Liao X."/>
            <person name="Shao Z."/>
        </authorList>
    </citation>
    <scope>NUCLEOTIDE SEQUENCE [LARGE SCALE GENOMIC DNA]</scope>
    <source>
        <strain evidence="12 13">PA15-N-34</strain>
    </source>
</reference>
<dbReference type="SUPFAM" id="SSF102114">
    <property type="entry name" value="Radical SAM enzymes"/>
    <property type="match status" value="1"/>
</dbReference>
<dbReference type="SFLD" id="SFLDG01082">
    <property type="entry name" value="B12-binding_domain_containing"/>
    <property type="match status" value="1"/>
</dbReference>
<proteinExistence type="inferred from homology"/>
<dbReference type="SMART" id="SM00729">
    <property type="entry name" value="Elp3"/>
    <property type="match status" value="1"/>
</dbReference>
<evidence type="ECO:0000256" key="7">
    <source>
        <dbReference type="ARBA" id="ARBA00023004"/>
    </source>
</evidence>
<dbReference type="InterPro" id="IPR034505">
    <property type="entry name" value="Coproporphyrinogen-III_oxidase"/>
</dbReference>
<evidence type="ECO:0000256" key="3">
    <source>
        <dbReference type="ARBA" id="ARBA00017228"/>
    </source>
</evidence>
<dbReference type="InterPro" id="IPR058240">
    <property type="entry name" value="rSAM_sf"/>
</dbReference>
<protein>
    <recommendedName>
        <fullName evidence="3 10">Heme chaperone HemW</fullName>
    </recommendedName>
</protein>
<dbReference type="SFLD" id="SFLDG01065">
    <property type="entry name" value="anaerobic_coproporphyrinogen-I"/>
    <property type="match status" value="1"/>
</dbReference>
<evidence type="ECO:0000256" key="9">
    <source>
        <dbReference type="ARBA" id="ARBA00023186"/>
    </source>
</evidence>
<evidence type="ECO:0000256" key="5">
    <source>
        <dbReference type="ARBA" id="ARBA00022691"/>
    </source>
</evidence>
<dbReference type="SFLD" id="SFLDS00029">
    <property type="entry name" value="Radical_SAM"/>
    <property type="match status" value="1"/>
</dbReference>
<dbReference type="PANTHER" id="PTHR13932">
    <property type="entry name" value="COPROPORPHYRINIGEN III OXIDASE"/>
    <property type="match status" value="1"/>
</dbReference>
<gene>
    <name evidence="12" type="primary">hemW</name>
    <name evidence="12" type="ORF">GFN93_04035</name>
</gene>
<keyword evidence="13" id="KW-1185">Reference proteome</keyword>
<dbReference type="Pfam" id="PF06969">
    <property type="entry name" value="HemN_C"/>
    <property type="match status" value="1"/>
</dbReference>
<dbReference type="Pfam" id="PF04055">
    <property type="entry name" value="Radical_SAM"/>
    <property type="match status" value="1"/>
</dbReference>
<dbReference type="SFLD" id="SFLDF00288">
    <property type="entry name" value="HemN-like__clustered_with_nucl"/>
    <property type="match status" value="1"/>
</dbReference>
<dbReference type="GO" id="GO:0051539">
    <property type="term" value="F:4 iron, 4 sulfur cluster binding"/>
    <property type="evidence" value="ECO:0007669"/>
    <property type="project" value="UniProtKB-UniRule"/>
</dbReference>
<keyword evidence="5 10" id="KW-0949">S-adenosyl-L-methionine</keyword>
<evidence type="ECO:0000256" key="1">
    <source>
        <dbReference type="ARBA" id="ARBA00001966"/>
    </source>
</evidence>
<dbReference type="PANTHER" id="PTHR13932:SF5">
    <property type="entry name" value="RADICAL S-ADENOSYL METHIONINE DOMAIN-CONTAINING PROTEIN 1, MITOCHONDRIAL"/>
    <property type="match status" value="1"/>
</dbReference>
<accession>A0A6N7LTS9</accession>
<feature type="domain" description="Radical SAM core" evidence="11">
    <location>
        <begin position="1"/>
        <end position="232"/>
    </location>
</feature>
<dbReference type="InterPro" id="IPR007197">
    <property type="entry name" value="rSAM"/>
</dbReference>
<sequence length="383" mass="42351">MPMPPLSLYIHTPWCVRKCPYCDFNSHERRELPEQAYLAALLLDLERDIAITGERPVETVFIGGGTPSLMSADFYRQLFDGIRARLPLAANAEITLEANPGTTEAARFEGFRAAGINRLSIGVQSFNDAHLQALGRIHDAQAAITAAGQARAAGFDNLNLDIMHALPGQSLEQAMEDLEQAIALKPAHLSWYELTIEPNTVFYRSPPTQPDSDSMADTEQAGFSLLAKAGFARYEISAFSQPGKSCRHNVNYWQFGDYLGIGAGAHSKLSTLDENGNLVITRYQKTRKPEDYLATPGNVRRNPQRVEGNDRIFEALLNGLRLVDGISLQTLDRTTGINPAQWIPLLNTLQQQGLMTFDDERLQCTPNGLQHLNSVLETLAETL</sequence>
<dbReference type="InterPro" id="IPR006638">
    <property type="entry name" value="Elp3/MiaA/NifB-like_rSAM"/>
</dbReference>
<dbReference type="GO" id="GO:0046872">
    <property type="term" value="F:metal ion binding"/>
    <property type="evidence" value="ECO:0007669"/>
    <property type="project" value="UniProtKB-UniRule"/>
</dbReference>
<dbReference type="PROSITE" id="PS51918">
    <property type="entry name" value="RADICAL_SAM"/>
    <property type="match status" value="1"/>
</dbReference>
<evidence type="ECO:0000313" key="13">
    <source>
        <dbReference type="Proteomes" id="UP000469421"/>
    </source>
</evidence>
<dbReference type="RefSeq" id="WP_153499129.1">
    <property type="nucleotide sequence ID" value="NZ_WIRE01000001.1"/>
</dbReference>
<comment type="cofactor">
    <cofactor evidence="1">
        <name>[4Fe-4S] cluster</name>
        <dbReference type="ChEBI" id="CHEBI:49883"/>
    </cofactor>
</comment>
<comment type="similarity">
    <text evidence="2">Belongs to the anaerobic coproporphyrinogen-III oxidase family. HemW subfamily.</text>
</comment>
<keyword evidence="6 10" id="KW-0479">Metal-binding</keyword>
<evidence type="ECO:0000313" key="12">
    <source>
        <dbReference type="EMBL" id="MQX52405.1"/>
    </source>
</evidence>
<keyword evidence="7 10" id="KW-0408">Iron</keyword>
<organism evidence="12 13">
    <name type="scientific">Alcanivorax sediminis</name>
    <dbReference type="NCBI Taxonomy" id="2663008"/>
    <lineage>
        <taxon>Bacteria</taxon>
        <taxon>Pseudomonadati</taxon>
        <taxon>Pseudomonadota</taxon>
        <taxon>Gammaproteobacteria</taxon>
        <taxon>Oceanospirillales</taxon>
        <taxon>Alcanivoracaceae</taxon>
        <taxon>Alcanivorax</taxon>
    </lineage>
</organism>
<name>A0A6N7LTS9_9GAMM</name>
<dbReference type="AlphaFoldDB" id="A0A6N7LTS9"/>
<evidence type="ECO:0000256" key="10">
    <source>
        <dbReference type="RuleBase" id="RU364116"/>
    </source>
</evidence>
<dbReference type="InterPro" id="IPR013785">
    <property type="entry name" value="Aldolase_TIM"/>
</dbReference>
<comment type="caution">
    <text evidence="12">The sequence shown here is derived from an EMBL/GenBank/DDBJ whole genome shotgun (WGS) entry which is preliminary data.</text>
</comment>
<keyword evidence="10" id="KW-0004">4Fe-4S</keyword>
<evidence type="ECO:0000256" key="6">
    <source>
        <dbReference type="ARBA" id="ARBA00022723"/>
    </source>
</evidence>
<dbReference type="GO" id="GO:0004109">
    <property type="term" value="F:coproporphyrinogen oxidase activity"/>
    <property type="evidence" value="ECO:0007669"/>
    <property type="project" value="InterPro"/>
</dbReference>
<dbReference type="InterPro" id="IPR004559">
    <property type="entry name" value="HemW-like"/>
</dbReference>
<dbReference type="NCBIfam" id="TIGR00539">
    <property type="entry name" value="hemN_rel"/>
    <property type="match status" value="1"/>
</dbReference>
<evidence type="ECO:0000256" key="2">
    <source>
        <dbReference type="ARBA" id="ARBA00006100"/>
    </source>
</evidence>
<dbReference type="Gene3D" id="3.20.20.70">
    <property type="entry name" value="Aldolase class I"/>
    <property type="match status" value="1"/>
</dbReference>
<evidence type="ECO:0000256" key="8">
    <source>
        <dbReference type="ARBA" id="ARBA00023014"/>
    </source>
</evidence>
<dbReference type="GO" id="GO:0005737">
    <property type="term" value="C:cytoplasm"/>
    <property type="evidence" value="ECO:0007669"/>
    <property type="project" value="UniProtKB-SubCell"/>
</dbReference>
<comment type="function">
    <text evidence="10">Probably acts as a heme chaperone, transferring heme to an unknown acceptor. Binds one molecule of heme per monomer, possibly covalently. Binds 1 [4Fe-4S] cluster. The cluster is coordinated with 3 cysteines and an exchangeable S-adenosyl-L-methionine.</text>
</comment>
<evidence type="ECO:0000256" key="4">
    <source>
        <dbReference type="ARBA" id="ARBA00022617"/>
    </source>
</evidence>
<dbReference type="CDD" id="cd01335">
    <property type="entry name" value="Radical_SAM"/>
    <property type="match status" value="1"/>
</dbReference>
<evidence type="ECO:0000259" key="11">
    <source>
        <dbReference type="PROSITE" id="PS51918"/>
    </source>
</evidence>
<keyword evidence="9 10" id="KW-0143">Chaperone</keyword>
<comment type="subcellular location">
    <subcellularLocation>
        <location evidence="10">Cytoplasm</location>
    </subcellularLocation>
</comment>
<dbReference type="InterPro" id="IPR010723">
    <property type="entry name" value="HemN_C"/>
</dbReference>
<dbReference type="GO" id="GO:0006779">
    <property type="term" value="P:porphyrin-containing compound biosynthetic process"/>
    <property type="evidence" value="ECO:0007669"/>
    <property type="project" value="InterPro"/>
</dbReference>
<keyword evidence="10" id="KW-0963">Cytoplasm</keyword>
<dbReference type="Proteomes" id="UP000469421">
    <property type="component" value="Unassembled WGS sequence"/>
</dbReference>